<organism evidence="5 6">
    <name type="scientific">Candidatus Nealsonbacteria bacterium CG08_land_8_20_14_0_20_38_20</name>
    <dbReference type="NCBI Taxonomy" id="1974705"/>
    <lineage>
        <taxon>Bacteria</taxon>
        <taxon>Candidatus Nealsoniibacteriota</taxon>
    </lineage>
</organism>
<dbReference type="SUPFAM" id="SSF53323">
    <property type="entry name" value="Pyruvate-ferredoxin oxidoreductase, PFOR, domain III"/>
    <property type="match status" value="1"/>
</dbReference>
<proteinExistence type="predicted"/>
<dbReference type="AlphaFoldDB" id="A0A2H0YM86"/>
<dbReference type="InterPro" id="IPR022367">
    <property type="entry name" value="2-oxoacid/accept_OxRdtase_asu"/>
</dbReference>
<protein>
    <submittedName>
        <fullName evidence="5">Pyruvate ferredoxin oxidoreductase</fullName>
    </submittedName>
</protein>
<dbReference type="Pfam" id="PF01558">
    <property type="entry name" value="POR"/>
    <property type="match status" value="1"/>
</dbReference>
<reference evidence="6" key="1">
    <citation type="submission" date="2017-09" db="EMBL/GenBank/DDBJ databases">
        <title>Depth-based differentiation of microbial function through sediment-hosted aquifers and enrichment of novel symbionts in the deep terrestrial subsurface.</title>
        <authorList>
            <person name="Probst A.J."/>
            <person name="Ladd B."/>
            <person name="Jarett J.K."/>
            <person name="Geller-Mcgrath D.E."/>
            <person name="Sieber C.M.K."/>
            <person name="Emerson J.B."/>
            <person name="Anantharaman K."/>
            <person name="Thomas B.C."/>
            <person name="Malmstrom R."/>
            <person name="Stieglmeier M."/>
            <person name="Klingl A."/>
            <person name="Woyke T."/>
            <person name="Ryan C.M."/>
            <person name="Banfield J.F."/>
        </authorList>
    </citation>
    <scope>NUCLEOTIDE SEQUENCE [LARGE SCALE GENOMIC DNA]</scope>
</reference>
<dbReference type="GO" id="GO:0006979">
    <property type="term" value="P:response to oxidative stress"/>
    <property type="evidence" value="ECO:0007669"/>
    <property type="project" value="TreeGrafter"/>
</dbReference>
<dbReference type="InterPro" id="IPR050722">
    <property type="entry name" value="Pyruvate:ferred/Flavod_OxRd"/>
</dbReference>
<evidence type="ECO:0000259" key="4">
    <source>
        <dbReference type="Pfam" id="PF17147"/>
    </source>
</evidence>
<evidence type="ECO:0000313" key="5">
    <source>
        <dbReference type="EMBL" id="PIS39614.1"/>
    </source>
</evidence>
<dbReference type="SUPFAM" id="SSF52922">
    <property type="entry name" value="TK C-terminal domain-like"/>
    <property type="match status" value="1"/>
</dbReference>
<accession>A0A2H0YM86</accession>
<dbReference type="InterPro" id="IPR002869">
    <property type="entry name" value="Pyrv_flavodox_OxRed_cen"/>
</dbReference>
<feature type="domain" description="Pyruvate flavodoxin/ferredoxin oxidoreductase pyrimidine binding" evidence="3">
    <location>
        <begin position="195"/>
        <end position="420"/>
    </location>
</feature>
<dbReference type="InterPro" id="IPR029061">
    <property type="entry name" value="THDP-binding"/>
</dbReference>
<dbReference type="InterPro" id="IPR019752">
    <property type="entry name" value="Pyrv/ketoisovalerate_OxRed_cat"/>
</dbReference>
<dbReference type="Pfam" id="PF01855">
    <property type="entry name" value="POR_N"/>
    <property type="match status" value="1"/>
</dbReference>
<dbReference type="CDD" id="cd07034">
    <property type="entry name" value="TPP_PYR_PFOR_IOR-alpha_like"/>
    <property type="match status" value="1"/>
</dbReference>
<keyword evidence="1" id="KW-0560">Oxidoreductase</keyword>
<feature type="domain" description="Pyruvate/ketoisovalerate oxidoreductase catalytic" evidence="2">
    <location>
        <begin position="13"/>
        <end position="167"/>
    </location>
</feature>
<feature type="domain" description="Pyruvate:ferredoxin oxidoreductase core" evidence="4">
    <location>
        <begin position="455"/>
        <end position="516"/>
    </location>
</feature>
<evidence type="ECO:0000259" key="3">
    <source>
        <dbReference type="Pfam" id="PF01855"/>
    </source>
</evidence>
<evidence type="ECO:0000313" key="6">
    <source>
        <dbReference type="Proteomes" id="UP000230088"/>
    </source>
</evidence>
<comment type="caution">
    <text evidence="5">The sequence shown here is derived from an EMBL/GenBank/DDBJ whole genome shotgun (WGS) entry which is preliminary data.</text>
</comment>
<evidence type="ECO:0000256" key="1">
    <source>
        <dbReference type="ARBA" id="ARBA00023002"/>
    </source>
</evidence>
<dbReference type="InterPro" id="IPR033412">
    <property type="entry name" value="PFOR_II"/>
</dbReference>
<evidence type="ECO:0000259" key="2">
    <source>
        <dbReference type="Pfam" id="PF01558"/>
    </source>
</evidence>
<dbReference type="NCBIfam" id="TIGR03710">
    <property type="entry name" value="OAFO_sf"/>
    <property type="match status" value="1"/>
</dbReference>
<sequence length="551" mass="60699">MLKDYSILIGGEAGQGTRLAGLIIAKLFNHLGYHIYIYEDYQSLIRGGHNFSQIRATENGFQSRKEKDDFLLALDERTLNLHKKNLSEKGIIIFNSDKIDSGEKGIGIPIQTIAKEMGGKPIMANTALIAAFAKVIGVEWEVLEDVFKKEIKKAIDLNLKIAKRAYDAPQGLIKLKKIIQKPRLILTGNEAAALGMVKAGLALYFAYPMTPATSILNYLARHKNDFNIGVIQPEDEISVVNMALGASFAGAKSAVGTSGGGFDLMVEALSLAGQSETPILIIESQRAGPSTGMPTYNLQSDLRFVITAGHGDFLRFVIAPGDAEQCLSYSGLALNLAWKYQTPVILLLDKDVSENTFTVNDKILPLLKPEKPLLWDKKGGYKRYKITKNGVSPLVFPGEKDAIVKATSYEHDEFGITIESEETEKMQEKRLRKFGAMGKEVEKLPAIKVYGNKKANKAIVAWGITKGAAIEAAENLGIKLIQPIIIEPFPKRQMERALKGVKKLVSVEMNTFGQMAEVLAGQGIKVNSKILKYTGRPFFAREIEEKLRKIL</sequence>
<dbReference type="Pfam" id="PF17147">
    <property type="entry name" value="PFOR_II"/>
    <property type="match status" value="1"/>
</dbReference>
<dbReference type="Gene3D" id="3.40.50.920">
    <property type="match status" value="1"/>
</dbReference>
<name>A0A2H0YM86_9BACT</name>
<dbReference type="PANTHER" id="PTHR32154:SF20">
    <property type="entry name" value="2-OXOGLUTARATE OXIDOREDUCTASE SUBUNIT KORA"/>
    <property type="match status" value="1"/>
</dbReference>
<dbReference type="GO" id="GO:0016903">
    <property type="term" value="F:oxidoreductase activity, acting on the aldehyde or oxo group of donors"/>
    <property type="evidence" value="ECO:0007669"/>
    <property type="project" value="InterPro"/>
</dbReference>
<dbReference type="PANTHER" id="PTHR32154">
    <property type="entry name" value="PYRUVATE-FLAVODOXIN OXIDOREDUCTASE-RELATED"/>
    <property type="match status" value="1"/>
</dbReference>
<gene>
    <name evidence="5" type="ORF">COT33_01025</name>
</gene>
<dbReference type="SUPFAM" id="SSF52518">
    <property type="entry name" value="Thiamin diphosphate-binding fold (THDP-binding)"/>
    <property type="match status" value="1"/>
</dbReference>
<dbReference type="Proteomes" id="UP000230088">
    <property type="component" value="Unassembled WGS sequence"/>
</dbReference>
<dbReference type="EMBL" id="PEYD01000019">
    <property type="protein sequence ID" value="PIS39614.1"/>
    <property type="molecule type" value="Genomic_DNA"/>
</dbReference>
<dbReference type="InterPro" id="IPR002880">
    <property type="entry name" value="Pyrv_Fd/Flavodoxin_OxRdtase_N"/>
</dbReference>
<keyword evidence="5" id="KW-0670">Pyruvate</keyword>
<dbReference type="Gene3D" id="3.40.920.10">
    <property type="entry name" value="Pyruvate-ferredoxin oxidoreductase, PFOR, domain III"/>
    <property type="match status" value="1"/>
</dbReference>
<dbReference type="Gene3D" id="3.40.50.970">
    <property type="match status" value="1"/>
</dbReference>
<dbReference type="InterPro" id="IPR009014">
    <property type="entry name" value="Transketo_C/PFOR_II"/>
</dbReference>